<dbReference type="InterPro" id="IPR002654">
    <property type="entry name" value="Glyco_trans_25"/>
</dbReference>
<dbReference type="InterPro" id="IPR041058">
    <property type="entry name" value="FucT_N"/>
</dbReference>
<dbReference type="Pfam" id="PF00534">
    <property type="entry name" value="Glycos_transf_1"/>
    <property type="match status" value="1"/>
</dbReference>
<dbReference type="Gene3D" id="3.40.50.11660">
    <property type="entry name" value="Glycosyl transferase family 10, C-terminal domain"/>
    <property type="match status" value="2"/>
</dbReference>
<organism evidence="8">
    <name type="scientific">viral metagenome</name>
    <dbReference type="NCBI Taxonomy" id="1070528"/>
    <lineage>
        <taxon>unclassified sequences</taxon>
        <taxon>metagenomes</taxon>
        <taxon>organismal metagenomes</taxon>
    </lineage>
</organism>
<name>A0A6C0DAI5_9ZZZZ</name>
<evidence type="ECO:0000259" key="4">
    <source>
        <dbReference type="Pfam" id="PF00534"/>
    </source>
</evidence>
<dbReference type="InterPro" id="IPR029063">
    <property type="entry name" value="SAM-dependent_MTases_sf"/>
</dbReference>
<evidence type="ECO:0008006" key="9">
    <source>
        <dbReference type="Google" id="ProtNLM"/>
    </source>
</evidence>
<feature type="domain" description="Glycosyl transferase family 1" evidence="4">
    <location>
        <begin position="387"/>
        <end position="497"/>
    </location>
</feature>
<dbReference type="Gene3D" id="3.40.50.150">
    <property type="entry name" value="Vaccinia Virus protein VP39"/>
    <property type="match status" value="1"/>
</dbReference>
<dbReference type="GO" id="GO:0016020">
    <property type="term" value="C:membrane"/>
    <property type="evidence" value="ECO:0007669"/>
    <property type="project" value="InterPro"/>
</dbReference>
<evidence type="ECO:0000259" key="6">
    <source>
        <dbReference type="Pfam" id="PF01755"/>
    </source>
</evidence>
<dbReference type="Pfam" id="PF01755">
    <property type="entry name" value="Glyco_transf_25"/>
    <property type="match status" value="2"/>
</dbReference>
<evidence type="ECO:0000259" key="5">
    <source>
        <dbReference type="Pfam" id="PF00852"/>
    </source>
</evidence>
<dbReference type="InterPro" id="IPR001296">
    <property type="entry name" value="Glyco_trans_1"/>
</dbReference>
<evidence type="ECO:0000256" key="3">
    <source>
        <dbReference type="ARBA" id="ARBA00022679"/>
    </source>
</evidence>
<dbReference type="Pfam" id="PF18025">
    <property type="entry name" value="FucT_N"/>
    <property type="match status" value="1"/>
</dbReference>
<feature type="domain" description="Glycosyl transferase family 25" evidence="6">
    <location>
        <begin position="553"/>
        <end position="725"/>
    </location>
</feature>
<dbReference type="InterPro" id="IPR038577">
    <property type="entry name" value="GT10-like_C_sf"/>
</dbReference>
<reference evidence="8" key="1">
    <citation type="journal article" date="2020" name="Nature">
        <title>Giant virus diversity and host interactions through global metagenomics.</title>
        <authorList>
            <person name="Schulz F."/>
            <person name="Roux S."/>
            <person name="Paez-Espino D."/>
            <person name="Jungbluth S."/>
            <person name="Walsh D.A."/>
            <person name="Denef V.J."/>
            <person name="McMahon K.D."/>
            <person name="Konstantinidis K.T."/>
            <person name="Eloe-Fadrosh E.A."/>
            <person name="Kyrpides N.C."/>
            <person name="Woyke T."/>
        </authorList>
    </citation>
    <scope>NUCLEOTIDE SEQUENCE</scope>
    <source>
        <strain evidence="8">GVMAG-M-3300023174-131</strain>
    </source>
</reference>
<dbReference type="SUPFAM" id="SSF53756">
    <property type="entry name" value="UDP-Glycosyltransferase/glycogen phosphorylase"/>
    <property type="match status" value="3"/>
</dbReference>
<comment type="similarity">
    <text evidence="1">Belongs to the glycosyltransferase 10 family.</text>
</comment>
<keyword evidence="3" id="KW-0808">Transferase</keyword>
<sequence>MDPIDLFSSAQKYYYDNIYDNACEYYHKLLTIADGYYQEKYTACINLYNIYKITNQEKMGLAYLVESYRYDKNRIEGIYLLIKYYVELNEYNIALMYYSLIQKNDIDETLAAYIIICAFKTDNLLLALNMYDIIFTKMNMNIEQNILNNILYNLQLYIDKVNKDKLNIYLDELIKHNFYIDYTIISPSCGIYKSSFTQIECINSKKILFFTGWCDRKWNLTYSLTNALGGSETAVAYLSKYFPKDYEIYIAGEVEEEEIDNIKYVNNINLPKLIRNTAFHTIIVSRFLAFFELYPYFSTNNLFIWVHDKTLLSYNSNLDQNVILTNWAHRITKCICQTEWHKEICENLYGSLKNKIVCINNGIKLDLFSNNNVTKVKNRFIYTSCPTRGLTRLLELWPDISKLFYNAELKIATYNNYPRDEEELKQLDIINNTSNIEFLGKLSPENLYNLMASSEYWLYPSTFEETSCITAMEMLYNNVICLYYPVAGLLSTLGDYGIQIEKNNELQPLIELSDQKKELLRLIGKNYAETCTWSERYKLWDDLIFKNNNYIKIINLKKREDRKMIIYDQLIKENISNYEFFEAINGQELLLSDYIFKLFERNNFLYRKGIIGCALSHITLWEKLINDNRNNYYVIFEDDIKLTSNFKKKLDYCLLQFEKENMEYLYLGDFYSNKKLNEDIALLKTEPFTYNANGLGGAFAYIISKKAALKIINYFKNTSIKCAIDDPFCYNCIINYHVLNEYIVSAELVESYLNCKTSNIDSDIQSTDNVFDFSNLKPSNKQIVKIGFYNFEYPIDFIINLINEYGNNMNVIIDNDNPNIIIYSEPDVILPKNIRKVFFSNKTDIINQNADYNIVLANNSLVNTKLPSWFCYNNKIIKKLLHSKRVILTSDSIISYHGKLDVKFKYKDLEQHDSNKKYKFSIIFDLPINYYKYLYLFLDGTVPIFWHNLNELNSNSYINAFNFDTFDELINYIIKVDNDDKVYNNYFKESVFTKYWTNIFNDPNHTFFKNLVDNIVNFTKPNIKIVNLKRRPDRKELIKNQMLHHNIDNYEFYEAVDGSQLIESFELQQMFERNDFNYKKGIIGCALSHINIWTQLINDDKNNYYVVLEDDIKLCNNFKQKLEFCCNEFEKYDHIDHLRLGDYDKTKKINEDINNLKVNINFDNCISNVTFAYIISKKGAQKIINFINKCSIKSAIDNPHSYGNVIRYNSLNENIVDCSQINNLGSDILYDNQFLKFNNSRQKRHITIAFCDWWVKEYCGGDFDYNNNFFINLLKTSGNNLGVTVVSPNENPDVLFYSIFGNSHLNYNCYKVFYSGEPYGVQPDANYNITFDLTSDINTRLPLWVCYMDYKLLTRSKPEKRNKFCSFIASGPGLTNNRAIFVEKLSKYKKVDCGGNYLNNIGGPIPLGINCSGKTEHNKQYKFALAFESKDSFGYCTEKLCDVFKSGCLPIYWGNHSVILDFNPKTFINANDFKDFDELIEHIIKVDNDDELYASYFKEPIFTDYWLNIFNDPNQCFFKNLADNIITNKVLTIGFHDYSLSERGTTIALFDYAYYNQQIYNNKSIIFFNKNSPQNNKEVIEKFTKYFKCYAYDSIDELDNIVITEQINYFYNINNGVAHENRLVRNCPNLIHAVFTVDPYGDKYATVSKYLADKHNNYDVQYVPHMINLPECNENMRSELNIPEDAIVLGRHGGYYQFDIEVVHTVIKEFLERNQNVYFLFVNTNNFYNHPRIIYLNQIIDLYQKVKFINTCDAMIHARSDGETFGLSVGEFSILNKPIITCVSFNENAHINELGDKAIIYNTAEELFNILCNIKEIINSRDNWRAYTEYKPDIVMKKFMDVFINKPITFNLNKNILDTKYYSMATSHTFNNEDKEITLVSAFFDINRGNWNEKSRSVDNYLDSFLNYLNLDYKMIVFIDDRYINKILNNQKNKQFIPINREWLDNNIWAWSQLERDRKIIESQYYRNLVGDSINPENNYSEYNIINHSKIDFINYAIINNLTTNFICWVDFGYHFSILKNVKTLFPINILDITKFNTNKINFCLRNQLSTNDYNFIYTLQNAPEKFTGSFFGGPKDLLLEFNELYHKALNELYINGITDDDQHVYLRCFFKNPELFELFISETEWPNSLQYFEKSFNRFDFIKNHINIDNGVFVEIGTDTGKLSDFILSCNPTCTLYCIDPYLKYDDYVDSINNVTGDELYNETKNKLIYKYGNRVKFIRKFSHDAINDVPDNLDFVYIDGNHKYKYVYEDICDWYVKTKSCGIIIGDDAVDTDNSRRNNENDVHIEWLQGCYGDYGVIKAFDDFIATNNCKGQLIDNQYLLIKN</sequence>
<dbReference type="Pfam" id="PF09612">
    <property type="entry name" value="HtrL_YibB"/>
    <property type="match status" value="1"/>
</dbReference>
<evidence type="ECO:0000256" key="1">
    <source>
        <dbReference type="ARBA" id="ARBA00008919"/>
    </source>
</evidence>
<evidence type="ECO:0000259" key="7">
    <source>
        <dbReference type="Pfam" id="PF18025"/>
    </source>
</evidence>
<dbReference type="Pfam" id="PF00852">
    <property type="entry name" value="Glyco_transf_10"/>
    <property type="match status" value="1"/>
</dbReference>
<dbReference type="GO" id="GO:0008417">
    <property type="term" value="F:fucosyltransferase activity"/>
    <property type="evidence" value="ECO:0007669"/>
    <property type="project" value="InterPro"/>
</dbReference>
<evidence type="ECO:0000313" key="8">
    <source>
        <dbReference type="EMBL" id="QHT13390.1"/>
    </source>
</evidence>
<accession>A0A6C0DAI5</accession>
<dbReference type="PANTHER" id="PTHR11929">
    <property type="entry name" value="ALPHA- 1,3 -FUCOSYLTRANSFERASE"/>
    <property type="match status" value="1"/>
</dbReference>
<feature type="domain" description="Glycosyl transferase family 25" evidence="6">
    <location>
        <begin position="1023"/>
        <end position="1191"/>
    </location>
</feature>
<feature type="domain" description="Alpha-(1,3)-fucosyltransferase FucT N-terminal" evidence="7">
    <location>
        <begin position="1262"/>
        <end position="1347"/>
    </location>
</feature>
<dbReference type="SUPFAM" id="SSF53335">
    <property type="entry name" value="S-adenosyl-L-methionine-dependent methyltransferases"/>
    <property type="match status" value="1"/>
</dbReference>
<dbReference type="InterPro" id="IPR001503">
    <property type="entry name" value="Glyco_trans_10"/>
</dbReference>
<dbReference type="InterPro" id="IPR011735">
    <property type="entry name" value="WlaTC/HtrL_glycosyltransf"/>
</dbReference>
<feature type="domain" description="Fucosyltransferase C-terminal" evidence="5">
    <location>
        <begin position="1359"/>
        <end position="1498"/>
    </location>
</feature>
<proteinExistence type="inferred from homology"/>
<evidence type="ECO:0000256" key="2">
    <source>
        <dbReference type="ARBA" id="ARBA00022676"/>
    </source>
</evidence>
<dbReference type="PANTHER" id="PTHR11929:SF194">
    <property type="entry name" value="ALPHA-(1,3)-FUCOSYLTRANSFERASE 10"/>
    <property type="match status" value="1"/>
</dbReference>
<dbReference type="Gene3D" id="3.40.50.2000">
    <property type="entry name" value="Glycogen Phosphorylase B"/>
    <property type="match status" value="2"/>
</dbReference>
<dbReference type="InterPro" id="IPR055270">
    <property type="entry name" value="Glyco_tran_10_C"/>
</dbReference>
<dbReference type="EMBL" id="MN739567">
    <property type="protein sequence ID" value="QHT13390.1"/>
    <property type="molecule type" value="Genomic_DNA"/>
</dbReference>
<dbReference type="CDD" id="cd06532">
    <property type="entry name" value="Glyco_transf_25"/>
    <property type="match status" value="2"/>
</dbReference>
<dbReference type="Pfam" id="PF13578">
    <property type="entry name" value="Methyltransf_24"/>
    <property type="match status" value="1"/>
</dbReference>
<protein>
    <recommendedName>
        <fullName evidence="9">Alpha-(1,3)-fucosyltransferase FucT N-terminal domain-containing protein</fullName>
    </recommendedName>
</protein>
<keyword evidence="2" id="KW-0328">Glycosyltransferase</keyword>